<evidence type="ECO:0000256" key="8">
    <source>
        <dbReference type="ARBA" id="ARBA00023204"/>
    </source>
</evidence>
<gene>
    <name evidence="10" type="ORF">METZ01_LOCUS462486</name>
</gene>
<sequence>MTTKTDRIEKLRDRIRYHEERYYVLDDPEIPDSEFDRLLEELKNFEASHPDLITPESPTQRVSGRPVVGFESVAHAEPMLSLDNAYTDDELREFDRRVRNVLGAEAALSYVAELKIDGLGIALTYENGRLVRGVTRGDGVLGEDVTANVRAIRAIPLQLSHAPNGRIEVRGEIYLPRHNFDRLNHEIAVANEEIERNNRTRKRKVAAKPLAVNPRNAAAGTM</sequence>
<evidence type="ECO:0000259" key="9">
    <source>
        <dbReference type="SMART" id="SM00532"/>
    </source>
</evidence>
<dbReference type="GO" id="GO:0006260">
    <property type="term" value="P:DNA replication"/>
    <property type="evidence" value="ECO:0007669"/>
    <property type="project" value="UniProtKB-KW"/>
</dbReference>
<evidence type="ECO:0000256" key="2">
    <source>
        <dbReference type="ARBA" id="ARBA00022705"/>
    </source>
</evidence>
<keyword evidence="3" id="KW-0479">Metal-binding</keyword>
<evidence type="ECO:0000256" key="1">
    <source>
        <dbReference type="ARBA" id="ARBA00022598"/>
    </source>
</evidence>
<reference evidence="10" key="1">
    <citation type="submission" date="2018-05" db="EMBL/GenBank/DDBJ databases">
        <authorList>
            <person name="Lanie J.A."/>
            <person name="Ng W.-L."/>
            <person name="Kazmierczak K.M."/>
            <person name="Andrzejewski T.M."/>
            <person name="Davidsen T.M."/>
            <person name="Wayne K.J."/>
            <person name="Tettelin H."/>
            <person name="Glass J.I."/>
            <person name="Rusch D."/>
            <person name="Podicherti R."/>
            <person name="Tsui H.-C.T."/>
            <person name="Winkler M.E."/>
        </authorList>
    </citation>
    <scope>NUCLEOTIDE SEQUENCE</scope>
</reference>
<protein>
    <recommendedName>
        <fullName evidence="9">NAD-dependent DNA ligase N-terminal domain-containing protein</fullName>
    </recommendedName>
</protein>
<keyword evidence="1" id="KW-0436">Ligase</keyword>
<dbReference type="GO" id="GO:0006281">
    <property type="term" value="P:DNA repair"/>
    <property type="evidence" value="ECO:0007669"/>
    <property type="project" value="UniProtKB-KW"/>
</dbReference>
<keyword evidence="5" id="KW-0862">Zinc</keyword>
<evidence type="ECO:0000256" key="7">
    <source>
        <dbReference type="ARBA" id="ARBA00023027"/>
    </source>
</evidence>
<dbReference type="GO" id="GO:0005829">
    <property type="term" value="C:cytosol"/>
    <property type="evidence" value="ECO:0007669"/>
    <property type="project" value="TreeGrafter"/>
</dbReference>
<keyword evidence="2" id="KW-0235">DNA replication</keyword>
<feature type="domain" description="NAD-dependent DNA ligase N-terminal" evidence="9">
    <location>
        <begin position="3"/>
        <end position="217"/>
    </location>
</feature>
<keyword evidence="6" id="KW-0460">Magnesium</keyword>
<dbReference type="GO" id="GO:0046872">
    <property type="term" value="F:metal ion binding"/>
    <property type="evidence" value="ECO:0007669"/>
    <property type="project" value="UniProtKB-KW"/>
</dbReference>
<dbReference type="SUPFAM" id="SSF56091">
    <property type="entry name" value="DNA ligase/mRNA capping enzyme, catalytic domain"/>
    <property type="match status" value="1"/>
</dbReference>
<accession>A0A383APG2</accession>
<evidence type="ECO:0000313" key="10">
    <source>
        <dbReference type="EMBL" id="SVE09632.1"/>
    </source>
</evidence>
<dbReference type="EMBL" id="UINC01193832">
    <property type="protein sequence ID" value="SVE09632.1"/>
    <property type="molecule type" value="Genomic_DNA"/>
</dbReference>
<feature type="non-terminal residue" evidence="10">
    <location>
        <position position="222"/>
    </location>
</feature>
<dbReference type="FunFam" id="1.10.287.610:FF:000002">
    <property type="entry name" value="DNA ligase"/>
    <property type="match status" value="1"/>
</dbReference>
<dbReference type="GO" id="GO:0003911">
    <property type="term" value="F:DNA ligase (NAD+) activity"/>
    <property type="evidence" value="ECO:0007669"/>
    <property type="project" value="InterPro"/>
</dbReference>
<dbReference type="PANTHER" id="PTHR23389:SF9">
    <property type="entry name" value="DNA LIGASE"/>
    <property type="match status" value="1"/>
</dbReference>
<proteinExistence type="predicted"/>
<dbReference type="SMART" id="SM00532">
    <property type="entry name" value="LIGANc"/>
    <property type="match status" value="1"/>
</dbReference>
<keyword evidence="7" id="KW-0520">NAD</keyword>
<evidence type="ECO:0000256" key="3">
    <source>
        <dbReference type="ARBA" id="ARBA00022723"/>
    </source>
</evidence>
<dbReference type="Pfam" id="PF01653">
    <property type="entry name" value="DNA_ligase_aden"/>
    <property type="match status" value="1"/>
</dbReference>
<evidence type="ECO:0000256" key="4">
    <source>
        <dbReference type="ARBA" id="ARBA00022763"/>
    </source>
</evidence>
<dbReference type="InterPro" id="IPR018239">
    <property type="entry name" value="DNA_ligase_AS"/>
</dbReference>
<dbReference type="Gene3D" id="3.30.470.30">
    <property type="entry name" value="DNA ligase/mRNA capping enzyme"/>
    <property type="match status" value="1"/>
</dbReference>
<dbReference type="InterPro" id="IPR013840">
    <property type="entry name" value="DNAligase_N"/>
</dbReference>
<name>A0A383APG2_9ZZZZ</name>
<keyword evidence="4" id="KW-0227">DNA damage</keyword>
<dbReference type="InterPro" id="IPR013839">
    <property type="entry name" value="DNAligase_adenylation"/>
</dbReference>
<dbReference type="PROSITE" id="PS01055">
    <property type="entry name" value="DNA_LIGASE_N1"/>
    <property type="match status" value="1"/>
</dbReference>
<organism evidence="10">
    <name type="scientific">marine metagenome</name>
    <dbReference type="NCBI Taxonomy" id="408172"/>
    <lineage>
        <taxon>unclassified sequences</taxon>
        <taxon>metagenomes</taxon>
        <taxon>ecological metagenomes</taxon>
    </lineage>
</organism>
<evidence type="ECO:0000256" key="5">
    <source>
        <dbReference type="ARBA" id="ARBA00022833"/>
    </source>
</evidence>
<dbReference type="AlphaFoldDB" id="A0A383APG2"/>
<dbReference type="Gene3D" id="1.10.287.610">
    <property type="entry name" value="Helix hairpin bin"/>
    <property type="match status" value="1"/>
</dbReference>
<keyword evidence="8" id="KW-0234">DNA repair</keyword>
<dbReference type="PANTHER" id="PTHR23389">
    <property type="entry name" value="CHROMOSOME TRANSMISSION FIDELITY FACTOR 18"/>
    <property type="match status" value="1"/>
</dbReference>
<evidence type="ECO:0000256" key="6">
    <source>
        <dbReference type="ARBA" id="ARBA00022842"/>
    </source>
</evidence>